<dbReference type="InterPro" id="IPR016181">
    <property type="entry name" value="Acyl_CoA_acyltransferase"/>
</dbReference>
<evidence type="ECO:0000313" key="1">
    <source>
        <dbReference type="EMBL" id="CAB3986644.1"/>
    </source>
</evidence>
<dbReference type="InterPro" id="IPR056483">
    <property type="entry name" value="Hisat_C"/>
</dbReference>
<dbReference type="Proteomes" id="UP001152795">
    <property type="component" value="Unassembled WGS sequence"/>
</dbReference>
<dbReference type="AlphaFoldDB" id="A0A6S7G1C2"/>
<comment type="caution">
    <text evidence="1">The sequence shown here is derived from an EMBL/GenBank/DDBJ whole genome shotgun (WGS) entry which is preliminary data.</text>
</comment>
<dbReference type="Pfam" id="PF24066">
    <property type="entry name" value="Hisat_C"/>
    <property type="match status" value="1"/>
</dbReference>
<dbReference type="InterPro" id="IPR000182">
    <property type="entry name" value="GNAT_dom"/>
</dbReference>
<dbReference type="EMBL" id="CACRXK020001048">
    <property type="protein sequence ID" value="CAB3986644.1"/>
    <property type="molecule type" value="Genomic_DNA"/>
</dbReference>
<dbReference type="PANTHER" id="PTHR47403">
    <property type="entry name" value="LOC100145250 PROTEIN"/>
    <property type="match status" value="1"/>
</dbReference>
<sequence>MANVLIRLASEADLPAVLEMSKGVYGGNDYFLSEFPKFLNDPSRRILVAEKDGKVVGLQVVHIVDEGETSIVQGLRVHLKYRRQGIGERLIQECRNYVNENFPQVKFERYSVNSQSVERLGIQKKSTDILFHTVVFFACVVNGNASELSSRLGRYFSDQSTNLKTLEKVEFESVLNQGKLCNLLLKDTYIVHWQPFKARVSNILNGLFKDGDSIFASYSGESIESLSHSRWCPTEKCPQLYTVCYTLDKKLLQAHVVKQLENAILQHPGETFLFVPLVDTSLVDCASQLLLNDLSLKKLKDDFGTKEYYYLYFFEKSLI</sequence>
<dbReference type="GO" id="GO:0016747">
    <property type="term" value="F:acyltransferase activity, transferring groups other than amino-acyl groups"/>
    <property type="evidence" value="ECO:0007669"/>
    <property type="project" value="InterPro"/>
</dbReference>
<evidence type="ECO:0000313" key="2">
    <source>
        <dbReference type="Proteomes" id="UP001152795"/>
    </source>
</evidence>
<organism evidence="1 2">
    <name type="scientific">Paramuricea clavata</name>
    <name type="common">Red gorgonian</name>
    <name type="synonym">Violescent sea-whip</name>
    <dbReference type="NCBI Taxonomy" id="317549"/>
    <lineage>
        <taxon>Eukaryota</taxon>
        <taxon>Metazoa</taxon>
        <taxon>Cnidaria</taxon>
        <taxon>Anthozoa</taxon>
        <taxon>Octocorallia</taxon>
        <taxon>Malacalcyonacea</taxon>
        <taxon>Plexauridae</taxon>
        <taxon>Paramuricea</taxon>
    </lineage>
</organism>
<dbReference type="PANTHER" id="PTHR47403:SF6">
    <property type="entry name" value="N-ACETYLTRANSFERASE DOMAIN-CONTAINING PROTEIN"/>
    <property type="match status" value="1"/>
</dbReference>
<dbReference type="SUPFAM" id="SSF55729">
    <property type="entry name" value="Acyl-CoA N-acyltransferases (Nat)"/>
    <property type="match status" value="1"/>
</dbReference>
<proteinExistence type="predicted"/>
<accession>A0A6S7G1C2</accession>
<dbReference type="PROSITE" id="PS51186">
    <property type="entry name" value="GNAT"/>
    <property type="match status" value="1"/>
</dbReference>
<dbReference type="Gene3D" id="3.40.630.30">
    <property type="match status" value="1"/>
</dbReference>
<dbReference type="OrthoDB" id="5950117at2759"/>
<gene>
    <name evidence="1" type="ORF">PACLA_8A061697</name>
</gene>
<reference evidence="1" key="1">
    <citation type="submission" date="2020-04" db="EMBL/GenBank/DDBJ databases">
        <authorList>
            <person name="Alioto T."/>
            <person name="Alioto T."/>
            <person name="Gomez Garrido J."/>
        </authorList>
    </citation>
    <scope>NUCLEOTIDE SEQUENCE</scope>
    <source>
        <strain evidence="1">A484AB</strain>
    </source>
</reference>
<dbReference type="Pfam" id="PF00583">
    <property type="entry name" value="Acetyltransf_1"/>
    <property type="match status" value="1"/>
</dbReference>
<protein>
    <submittedName>
        <fullName evidence="1">Probable N-acetyltransferase 16</fullName>
    </submittedName>
</protein>
<name>A0A6S7G1C2_PARCT</name>
<dbReference type="CDD" id="cd04301">
    <property type="entry name" value="NAT_SF"/>
    <property type="match status" value="1"/>
</dbReference>
<keyword evidence="2" id="KW-1185">Reference proteome</keyword>